<evidence type="ECO:0000256" key="5">
    <source>
        <dbReference type="ARBA" id="ARBA00022519"/>
    </source>
</evidence>
<dbReference type="GO" id="GO:0005886">
    <property type="term" value="C:plasma membrane"/>
    <property type="evidence" value="ECO:0007669"/>
    <property type="project" value="UniProtKB-SubCell"/>
</dbReference>
<gene>
    <name evidence="11" type="ORF">EZ315_14475</name>
</gene>
<dbReference type="SUPFAM" id="SSF82714">
    <property type="entry name" value="Multidrug efflux transporter AcrB TolC docking domain, DN and DC subdomains"/>
    <property type="match status" value="2"/>
</dbReference>
<dbReference type="PROSITE" id="PS50156">
    <property type="entry name" value="SSD"/>
    <property type="match status" value="1"/>
</dbReference>
<dbReference type="Gene3D" id="3.30.2090.10">
    <property type="entry name" value="Multidrug efflux transporter AcrB TolC docking domain, DN and DC subdomains"/>
    <property type="match status" value="2"/>
</dbReference>
<dbReference type="RefSeq" id="WP_135472709.1">
    <property type="nucleotide sequence ID" value="NZ_CASJDB010000056.1"/>
</dbReference>
<feature type="transmembrane region" description="Helical" evidence="9">
    <location>
        <begin position="395"/>
        <end position="415"/>
    </location>
</feature>
<comment type="caution">
    <text evidence="11">The sequence shown here is derived from an EMBL/GenBank/DDBJ whole genome shotgun (WGS) entry which is preliminary data.</text>
</comment>
<accession>A0A4Z0V480</accession>
<keyword evidence="3" id="KW-0813">Transport</keyword>
<evidence type="ECO:0000256" key="3">
    <source>
        <dbReference type="ARBA" id="ARBA00022448"/>
    </source>
</evidence>
<feature type="transmembrane region" description="Helical" evidence="9">
    <location>
        <begin position="898"/>
        <end position="922"/>
    </location>
</feature>
<name>A0A4Z0V480_9BACT</name>
<evidence type="ECO:0000256" key="7">
    <source>
        <dbReference type="ARBA" id="ARBA00022989"/>
    </source>
</evidence>
<comment type="subcellular location">
    <subcellularLocation>
        <location evidence="1">Cell inner membrane</location>
        <topology evidence="1">Multi-pass membrane protein</topology>
    </subcellularLocation>
</comment>
<keyword evidence="5" id="KW-0997">Cell inner membrane</keyword>
<dbReference type="PRINTS" id="PR00702">
    <property type="entry name" value="ACRIFLAVINRP"/>
</dbReference>
<evidence type="ECO:0000313" key="11">
    <source>
        <dbReference type="EMBL" id="TGG37017.1"/>
    </source>
</evidence>
<evidence type="ECO:0000259" key="10">
    <source>
        <dbReference type="PROSITE" id="PS50156"/>
    </source>
</evidence>
<keyword evidence="4" id="KW-1003">Cell membrane</keyword>
<feature type="transmembrane region" description="Helical" evidence="9">
    <location>
        <begin position="368"/>
        <end position="389"/>
    </location>
</feature>
<evidence type="ECO:0000256" key="2">
    <source>
        <dbReference type="ARBA" id="ARBA00010942"/>
    </source>
</evidence>
<dbReference type="AlphaFoldDB" id="A0A4Z0V480"/>
<dbReference type="FunFam" id="1.20.1640.10:FF:000001">
    <property type="entry name" value="Efflux pump membrane transporter"/>
    <property type="match status" value="1"/>
</dbReference>
<keyword evidence="6 9" id="KW-0812">Transmembrane</keyword>
<dbReference type="Gene3D" id="3.30.70.1440">
    <property type="entry name" value="Multidrug efflux transporter AcrB pore domain"/>
    <property type="match status" value="1"/>
</dbReference>
<feature type="transmembrane region" description="Helical" evidence="9">
    <location>
        <begin position="928"/>
        <end position="949"/>
    </location>
</feature>
<reference evidence="11 12" key="1">
    <citation type="submission" date="2019-02" db="EMBL/GenBank/DDBJ databases">
        <title>Isolation and identification of novel species under the genus Muribaculum.</title>
        <authorList>
            <person name="Miyake S."/>
            <person name="Ding Y."/>
            <person name="Low A."/>
            <person name="Soh M."/>
            <person name="Seedorf H."/>
        </authorList>
    </citation>
    <scope>NUCLEOTIDE SEQUENCE [LARGE SCALE GENOMIC DNA]</scope>
    <source>
        <strain evidence="11 12">TLL-A3</strain>
    </source>
</reference>
<dbReference type="EMBL" id="SJSA01000002">
    <property type="protein sequence ID" value="TGG37017.1"/>
    <property type="molecule type" value="Genomic_DNA"/>
</dbReference>
<dbReference type="InterPro" id="IPR000731">
    <property type="entry name" value="SSD"/>
</dbReference>
<dbReference type="GO" id="GO:0042910">
    <property type="term" value="F:xenobiotic transmembrane transporter activity"/>
    <property type="evidence" value="ECO:0007669"/>
    <property type="project" value="TreeGrafter"/>
</dbReference>
<dbReference type="InterPro" id="IPR001036">
    <property type="entry name" value="Acrflvin-R"/>
</dbReference>
<evidence type="ECO:0000256" key="9">
    <source>
        <dbReference type="SAM" id="Phobius"/>
    </source>
</evidence>
<evidence type="ECO:0000256" key="6">
    <source>
        <dbReference type="ARBA" id="ARBA00022692"/>
    </source>
</evidence>
<keyword evidence="7 9" id="KW-1133">Transmembrane helix</keyword>
<feature type="transmembrane region" description="Helical" evidence="9">
    <location>
        <begin position="970"/>
        <end position="993"/>
    </location>
</feature>
<keyword evidence="8 9" id="KW-0472">Membrane</keyword>
<dbReference type="Proteomes" id="UP000297635">
    <property type="component" value="Unassembled WGS sequence"/>
</dbReference>
<feature type="transmembrane region" description="Helical" evidence="9">
    <location>
        <begin position="999"/>
        <end position="1027"/>
    </location>
</feature>
<evidence type="ECO:0000256" key="1">
    <source>
        <dbReference type="ARBA" id="ARBA00004429"/>
    </source>
</evidence>
<feature type="transmembrane region" description="Helical" evidence="9">
    <location>
        <begin position="538"/>
        <end position="556"/>
    </location>
</feature>
<dbReference type="NCBIfam" id="NF000282">
    <property type="entry name" value="RND_permease_1"/>
    <property type="match status" value="1"/>
</dbReference>
<dbReference type="SUPFAM" id="SSF82693">
    <property type="entry name" value="Multidrug efflux transporter AcrB pore domain, PN1, PN2, PC1 and PC2 subdomains"/>
    <property type="match status" value="4"/>
</dbReference>
<dbReference type="Gene3D" id="3.30.70.1430">
    <property type="entry name" value="Multidrug efflux transporter AcrB pore domain"/>
    <property type="match status" value="2"/>
</dbReference>
<feature type="domain" description="SSD" evidence="10">
    <location>
        <begin position="371"/>
        <end position="497"/>
    </location>
</feature>
<evidence type="ECO:0000256" key="4">
    <source>
        <dbReference type="ARBA" id="ARBA00022475"/>
    </source>
</evidence>
<dbReference type="SUPFAM" id="SSF82866">
    <property type="entry name" value="Multidrug efflux transporter AcrB transmembrane domain"/>
    <property type="match status" value="2"/>
</dbReference>
<dbReference type="NCBIfam" id="TIGR00915">
    <property type="entry name" value="2A0602"/>
    <property type="match status" value="1"/>
</dbReference>
<feature type="transmembrane region" description="Helical" evidence="9">
    <location>
        <begin position="444"/>
        <end position="466"/>
    </location>
</feature>
<protein>
    <submittedName>
        <fullName evidence="11">Efflux RND transporter permease subunit</fullName>
    </submittedName>
</protein>
<dbReference type="InterPro" id="IPR004764">
    <property type="entry name" value="MdtF-like"/>
</dbReference>
<dbReference type="Pfam" id="PF00873">
    <property type="entry name" value="ACR_tran"/>
    <property type="match status" value="1"/>
</dbReference>
<organism evidence="11 12">
    <name type="scientific">Duncaniella freteri</name>
    <dbReference type="NCBI Taxonomy" id="2530391"/>
    <lineage>
        <taxon>Bacteria</taxon>
        <taxon>Pseudomonadati</taxon>
        <taxon>Bacteroidota</taxon>
        <taxon>Bacteroidia</taxon>
        <taxon>Bacteroidales</taxon>
        <taxon>Muribaculaceae</taxon>
        <taxon>Duncaniella</taxon>
    </lineage>
</organism>
<sequence>MLSKFFIDRPIFATVLAILMVLAGLITVKTLPIAQYPDITPPTVMVRASYPGADAETVAKVIGEPIEQQINGVEGMMYMSSNSSAGSYDLTVTFENGTDLDEAAVKVQNRISLAEATLPASVKEQGISVMSESSNIILFIALESDKEHNYSALYLTNYAQLNIIDEISRIEGVGGAGAFGGGEYSMRVWLDPAKMQVRGLTPADVMQMIRSQNLEVSAGSVGTPPVAADVDFEFTLTAQGQLSSAEEFSNIILRAEPDGSLLHLKDIARVELGSNSYSDISHVSGKSAGLIGVQQLPGANALEVAGKVKDKLNELSQYFPDGVQYRVIMDTTSFVTASIDEVLVTFAETTLIVMVVILLFLQSWRAVIIPMIAIPVSLIATFAVMKLMGFSLNTLTLFGLVLAIAIVVDDAIVVVEDCSRLVQEGKLTPRQSAEKAMEELQGPVIGEVLVLLSVFVPTAFISGITGELYKQFALTIAASVAFSGFNALTFTPAMCALFLRKKEDNNPRFFLYRWFNKGYGWSLSRYVRWVGSLLKRPVVAICLYFVICAVAFWGFVKWPSSYIPEEDQGYFMTSIQLPNGASLDRTDRIVTQLSDSILNLPEVDNVIAISGESMMGGGTGGNTGSLFVVLKPWKERKGAGQSVNDVIGKVNRIASSFQEPIVFSINPPAIPGLGMTSGMQMQILDINNLGADALADAVREMQEKGSKDSRFAQLTSQFQGSVPQYTVKVDRDRAKMLNLTLEDIYITLSSFMGGSYVNDFVKFGRTYQVTLSARDDARGHVEDIPRLSVRNSSGEMVPFSSFATVEPSKGQATVNRYNMYTTASITGTPAHNVSTEDCIAGMEQLLKDAVGNDFAYAWTGEAYQETQSGTTISMVLLFAVIITLLVLAAQYESWTDPLAVIISMPTAILGTVIGCIIMSQSISIYTQIGIILLLGLSAKNAILIVEYAIDFRKTGVGIRQAAFDAGRIRFRPIMMTALAFVFGVMPMIFATGAGAASRVALGTAVVFGMAINAVVGTLFVPGFWELLQSFKEKYLSRLFASSTQLSDAKPEAPAKKQDTSL</sequence>
<dbReference type="Gene3D" id="3.30.70.1320">
    <property type="entry name" value="Multidrug efflux transporter AcrB pore domain like"/>
    <property type="match status" value="1"/>
</dbReference>
<comment type="similarity">
    <text evidence="2">Belongs to the resistance-nodulation-cell division (RND) (TC 2.A.6) family.</text>
</comment>
<feature type="transmembrane region" description="Helical" evidence="9">
    <location>
        <begin position="872"/>
        <end position="891"/>
    </location>
</feature>
<dbReference type="GeneID" id="82150994"/>
<feature type="transmembrane region" description="Helical" evidence="9">
    <location>
        <begin position="342"/>
        <end position="361"/>
    </location>
</feature>
<evidence type="ECO:0000313" key="12">
    <source>
        <dbReference type="Proteomes" id="UP000297635"/>
    </source>
</evidence>
<dbReference type="PANTHER" id="PTHR32063:SF11">
    <property type="entry name" value="CATION OR DRUG EFFLUX SYSTEM PROTEIN"/>
    <property type="match status" value="1"/>
</dbReference>
<dbReference type="GO" id="GO:0015562">
    <property type="term" value="F:efflux transmembrane transporter activity"/>
    <property type="evidence" value="ECO:0007669"/>
    <property type="project" value="InterPro"/>
</dbReference>
<keyword evidence="12" id="KW-1185">Reference proteome</keyword>
<dbReference type="PANTHER" id="PTHR32063">
    <property type="match status" value="1"/>
</dbReference>
<dbReference type="FunFam" id="3.30.70.1430:FF:000001">
    <property type="entry name" value="Efflux pump membrane transporter"/>
    <property type="match status" value="1"/>
</dbReference>
<dbReference type="InterPro" id="IPR027463">
    <property type="entry name" value="AcrB_DN_DC_subdom"/>
</dbReference>
<proteinExistence type="inferred from homology"/>
<dbReference type="Gene3D" id="1.20.1640.10">
    <property type="entry name" value="Multidrug efflux transporter AcrB transmembrane domain"/>
    <property type="match status" value="2"/>
</dbReference>
<dbReference type="GO" id="GO:0009636">
    <property type="term" value="P:response to toxic substance"/>
    <property type="evidence" value="ECO:0007669"/>
    <property type="project" value="UniProtKB-ARBA"/>
</dbReference>
<evidence type="ECO:0000256" key="8">
    <source>
        <dbReference type="ARBA" id="ARBA00023136"/>
    </source>
</evidence>
<feature type="transmembrane region" description="Helical" evidence="9">
    <location>
        <begin position="472"/>
        <end position="499"/>
    </location>
</feature>